<organism evidence="1 2">
    <name type="scientific">Methylomusa anaerophila</name>
    <dbReference type="NCBI Taxonomy" id="1930071"/>
    <lineage>
        <taxon>Bacteria</taxon>
        <taxon>Bacillati</taxon>
        <taxon>Bacillota</taxon>
        <taxon>Negativicutes</taxon>
        <taxon>Selenomonadales</taxon>
        <taxon>Sporomusaceae</taxon>
        <taxon>Methylomusa</taxon>
    </lineage>
</organism>
<evidence type="ECO:0000313" key="1">
    <source>
        <dbReference type="EMBL" id="BBB91169.1"/>
    </source>
</evidence>
<name>A0A348AJC1_9FIRM</name>
<dbReference type="Proteomes" id="UP000276437">
    <property type="component" value="Chromosome"/>
</dbReference>
<evidence type="ECO:0000313" key="2">
    <source>
        <dbReference type="Proteomes" id="UP000276437"/>
    </source>
</evidence>
<dbReference type="AlphaFoldDB" id="A0A348AJC1"/>
<reference evidence="1 2" key="1">
    <citation type="journal article" date="2018" name="Int. J. Syst. Evol. Microbiol.">
        <title>Methylomusa anaerophila gen. nov., sp. nov., an anaerobic methanol-utilizing bacterium isolated from a microbial fuel cell.</title>
        <authorList>
            <person name="Amano N."/>
            <person name="Yamamuro A."/>
            <person name="Miyahara M."/>
            <person name="Kouzuma A."/>
            <person name="Abe T."/>
            <person name="Watanabe K."/>
        </authorList>
    </citation>
    <scope>NUCLEOTIDE SEQUENCE [LARGE SCALE GENOMIC DNA]</scope>
    <source>
        <strain evidence="1 2">MMFC1</strain>
    </source>
</reference>
<proteinExistence type="predicted"/>
<dbReference type="EMBL" id="AP018449">
    <property type="protein sequence ID" value="BBB91169.1"/>
    <property type="molecule type" value="Genomic_DNA"/>
</dbReference>
<gene>
    <name evidence="1" type="ORF">MAMMFC1_01840</name>
</gene>
<dbReference type="KEGG" id="mana:MAMMFC1_01840"/>
<protein>
    <submittedName>
        <fullName evidence="1">Uncharacterized protein</fullName>
    </submittedName>
</protein>
<accession>A0A348AJC1</accession>
<keyword evidence="2" id="KW-1185">Reference proteome</keyword>
<sequence length="44" mass="5330">MHERSKSNWKEINGEKMANCRQCFLELRKLQHAMLGNEARYLHQ</sequence>